<dbReference type="RefSeq" id="WP_110169397.1">
    <property type="nucleotide sequence ID" value="NZ_CP015136.1"/>
</dbReference>
<gene>
    <name evidence="3" type="primary">ccmL</name>
    <name evidence="3" type="ORF">LuPra_00621</name>
</gene>
<dbReference type="PROSITE" id="PS51932">
    <property type="entry name" value="BMV"/>
    <property type="match status" value="1"/>
</dbReference>
<sequence length="89" mass="9275">MHLARVVGTVVCTHKDARLSGVTLLIVQPVGRDGSDVGRALVATDAAGAGVGERVFFVRGREAAFPFHPVEVPTDASIVGIVDHTDVVD</sequence>
<evidence type="ECO:0000313" key="3">
    <source>
        <dbReference type="EMBL" id="AMY07448.1"/>
    </source>
</evidence>
<keyword evidence="4" id="KW-1185">Reference proteome</keyword>
<proteinExistence type="predicted"/>
<comment type="subcellular location">
    <subcellularLocation>
        <location evidence="1">Bacterial microcompartment</location>
    </subcellularLocation>
</comment>
<organism evidence="3 4">
    <name type="scientific">Luteitalea pratensis</name>
    <dbReference type="NCBI Taxonomy" id="1855912"/>
    <lineage>
        <taxon>Bacteria</taxon>
        <taxon>Pseudomonadati</taxon>
        <taxon>Acidobacteriota</taxon>
        <taxon>Vicinamibacteria</taxon>
        <taxon>Vicinamibacterales</taxon>
        <taxon>Vicinamibacteraceae</taxon>
        <taxon>Luteitalea</taxon>
    </lineage>
</organism>
<reference evidence="4" key="2">
    <citation type="submission" date="2016-04" db="EMBL/GenBank/DDBJ databases">
        <title>First Complete Genome Sequence of a Subdivision 6 Acidobacterium.</title>
        <authorList>
            <person name="Huang S."/>
            <person name="Vieira S."/>
            <person name="Bunk B."/>
            <person name="Riedel T."/>
            <person name="Sproeer C."/>
            <person name="Overmann J."/>
        </authorList>
    </citation>
    <scope>NUCLEOTIDE SEQUENCE [LARGE SCALE GENOMIC DNA]</scope>
    <source>
        <strain evidence="4">DSM 100886 HEG_-6_39</strain>
    </source>
</reference>
<dbReference type="PANTHER" id="PTHR36539:SF1">
    <property type="entry name" value="BACTERIAL MICROCOMPARTMENT SHELL VERTEX PROTEIN EUTN"/>
    <property type="match status" value="1"/>
</dbReference>
<name>A0A143PH95_LUTPR</name>
<dbReference type="Proteomes" id="UP000076079">
    <property type="component" value="Chromosome"/>
</dbReference>
<keyword evidence="2" id="KW-1283">Bacterial microcompartment</keyword>
<dbReference type="GO" id="GO:0031469">
    <property type="term" value="C:bacterial microcompartment"/>
    <property type="evidence" value="ECO:0007669"/>
    <property type="project" value="UniProtKB-SubCell"/>
</dbReference>
<dbReference type="InterPro" id="IPR036677">
    <property type="entry name" value="EutN_CcmL_sf"/>
</dbReference>
<evidence type="ECO:0000256" key="2">
    <source>
        <dbReference type="ARBA" id="ARBA00024446"/>
    </source>
</evidence>
<dbReference type="KEGG" id="abac:LuPra_00621"/>
<dbReference type="Pfam" id="PF03319">
    <property type="entry name" value="EutN_CcmL"/>
    <property type="match status" value="1"/>
</dbReference>
<dbReference type="InterPro" id="IPR004992">
    <property type="entry name" value="EutN_CcmL"/>
</dbReference>
<dbReference type="STRING" id="1855912.LuPra_00621"/>
<dbReference type="CDD" id="cd01614">
    <property type="entry name" value="EutN_CcmL"/>
    <property type="match status" value="1"/>
</dbReference>
<dbReference type="Gene3D" id="2.40.50.220">
    <property type="entry name" value="EutN/Ccml"/>
    <property type="match status" value="1"/>
</dbReference>
<protein>
    <submittedName>
        <fullName evidence="3">Carbon dioxide concentrating mechanism protein CcmL</fullName>
    </submittedName>
</protein>
<dbReference type="OrthoDB" id="196195at2"/>
<dbReference type="SUPFAM" id="SSF159133">
    <property type="entry name" value="EutN/CcmL-like"/>
    <property type="match status" value="1"/>
</dbReference>
<reference evidence="3 4" key="1">
    <citation type="journal article" date="2016" name="Genome Announc.">
        <title>First Complete Genome Sequence of a Subdivision 6 Acidobacterium Strain.</title>
        <authorList>
            <person name="Huang S."/>
            <person name="Vieira S."/>
            <person name="Bunk B."/>
            <person name="Riedel T."/>
            <person name="Sproer C."/>
            <person name="Overmann J."/>
        </authorList>
    </citation>
    <scope>NUCLEOTIDE SEQUENCE [LARGE SCALE GENOMIC DNA]</scope>
    <source>
        <strain evidence="4">DSM 100886 HEG_-6_39</strain>
    </source>
</reference>
<dbReference type="AlphaFoldDB" id="A0A143PH95"/>
<evidence type="ECO:0000256" key="1">
    <source>
        <dbReference type="ARBA" id="ARBA00024322"/>
    </source>
</evidence>
<accession>A0A143PH95</accession>
<dbReference type="EMBL" id="CP015136">
    <property type="protein sequence ID" value="AMY07448.1"/>
    <property type="molecule type" value="Genomic_DNA"/>
</dbReference>
<dbReference type="PANTHER" id="PTHR36539">
    <property type="entry name" value="ETHANOLAMINE UTILIZATION PROTEIN EUTN"/>
    <property type="match status" value="1"/>
</dbReference>
<evidence type="ECO:0000313" key="4">
    <source>
        <dbReference type="Proteomes" id="UP000076079"/>
    </source>
</evidence>